<dbReference type="Proteomes" id="UP000721236">
    <property type="component" value="Unassembled WGS sequence"/>
</dbReference>
<dbReference type="RefSeq" id="WP_224044562.1">
    <property type="nucleotide sequence ID" value="NZ_CAJZAH010000011.1"/>
</dbReference>
<organism evidence="1 2">
    <name type="scientific">Cupriavidus respiraculi</name>
    <dbReference type="NCBI Taxonomy" id="195930"/>
    <lineage>
        <taxon>Bacteria</taxon>
        <taxon>Pseudomonadati</taxon>
        <taxon>Pseudomonadota</taxon>
        <taxon>Betaproteobacteria</taxon>
        <taxon>Burkholderiales</taxon>
        <taxon>Burkholderiaceae</taxon>
        <taxon>Cupriavidus</taxon>
    </lineage>
</organism>
<comment type="caution">
    <text evidence="1">The sequence shown here is derived from an EMBL/GenBank/DDBJ whole genome shotgun (WGS) entry which is preliminary data.</text>
</comment>
<keyword evidence="2" id="KW-1185">Reference proteome</keyword>
<sequence>MNHRATKFAATSHAAITSLPRQHVDDIAVEKISNAMKARLAEKRAQGYSGWDDPRLCSLELLAGLMAESMCKGKLVDAANFAAMLHSRGAPADLVAEHARRALLRGSREDQSSRIAELVAEIRALRTPECRA</sequence>
<protein>
    <submittedName>
        <fullName evidence="1">Uncharacterized protein</fullName>
    </submittedName>
</protein>
<evidence type="ECO:0000313" key="1">
    <source>
        <dbReference type="EMBL" id="CAG9184181.1"/>
    </source>
</evidence>
<evidence type="ECO:0000313" key="2">
    <source>
        <dbReference type="Proteomes" id="UP000721236"/>
    </source>
</evidence>
<name>A0ABM8XUY7_9BURK</name>
<dbReference type="EMBL" id="CAJZAH010000011">
    <property type="protein sequence ID" value="CAG9184181.1"/>
    <property type="molecule type" value="Genomic_DNA"/>
</dbReference>
<reference evidence="1 2" key="1">
    <citation type="submission" date="2021-08" db="EMBL/GenBank/DDBJ databases">
        <authorList>
            <person name="Peeters C."/>
        </authorList>
    </citation>
    <scope>NUCLEOTIDE SEQUENCE [LARGE SCALE GENOMIC DNA]</scope>
    <source>
        <strain evidence="1 2">LMG 21510</strain>
    </source>
</reference>
<accession>A0ABM8XUY7</accession>
<proteinExistence type="predicted"/>
<gene>
    <name evidence="1" type="ORF">LMG21510_05033</name>
</gene>